<feature type="region of interest" description="Disordered" evidence="8">
    <location>
        <begin position="1"/>
        <end position="29"/>
    </location>
</feature>
<evidence type="ECO:0000256" key="9">
    <source>
        <dbReference type="SAM" id="Phobius"/>
    </source>
</evidence>
<dbReference type="PROSITE" id="PS51677">
    <property type="entry name" value="NODB"/>
    <property type="match status" value="1"/>
</dbReference>
<dbReference type="SUPFAM" id="SSF53448">
    <property type="entry name" value="Nucleotide-diphospho-sugar transferases"/>
    <property type="match status" value="1"/>
</dbReference>
<dbReference type="Gene3D" id="3.10.50.10">
    <property type="match status" value="1"/>
</dbReference>
<dbReference type="GO" id="GO:0016757">
    <property type="term" value="F:glycosyltransferase activity"/>
    <property type="evidence" value="ECO:0007669"/>
    <property type="project" value="UniProtKB-KW"/>
</dbReference>
<dbReference type="PANTHER" id="PTHR43630">
    <property type="entry name" value="POLY-BETA-1,6-N-ACETYL-D-GLUCOSAMINE SYNTHASE"/>
    <property type="match status" value="1"/>
</dbReference>
<keyword evidence="9" id="KW-0812">Transmembrane</keyword>
<keyword evidence="9" id="KW-0472">Membrane</keyword>
<evidence type="ECO:0000256" key="7">
    <source>
        <dbReference type="ARBA" id="ARBA00032976"/>
    </source>
</evidence>
<dbReference type="InterPro" id="IPR029044">
    <property type="entry name" value="Nucleotide-diphossugar_trans"/>
</dbReference>
<keyword evidence="6 11" id="KW-0808">Transferase</keyword>
<dbReference type="Gene3D" id="3.90.550.10">
    <property type="entry name" value="Spore Coat Polysaccharide Biosynthesis Protein SpsA, Chain A"/>
    <property type="match status" value="1"/>
</dbReference>
<dbReference type="CDD" id="cd06423">
    <property type="entry name" value="CESA_like"/>
    <property type="match status" value="1"/>
</dbReference>
<feature type="transmembrane region" description="Helical" evidence="9">
    <location>
        <begin position="46"/>
        <end position="68"/>
    </location>
</feature>
<dbReference type="RefSeq" id="WP_271690084.1">
    <property type="nucleotide sequence ID" value="NZ_CP116424.1"/>
</dbReference>
<comment type="similarity">
    <text evidence="2">Belongs to the glycosyltransferase 2 family.</text>
</comment>
<feature type="transmembrane region" description="Helical" evidence="9">
    <location>
        <begin position="1070"/>
        <end position="1089"/>
    </location>
</feature>
<feature type="transmembrane region" description="Helical" evidence="9">
    <location>
        <begin position="739"/>
        <end position="765"/>
    </location>
</feature>
<reference evidence="11" key="1">
    <citation type="submission" date="2023-01" db="EMBL/GenBank/DDBJ databases">
        <title>Comparative genomic analysis of cold water coral derived Sulfitobacter faviae: insights into their metabolism and habitat adaptation.</title>
        <authorList>
            <person name="Guo Y."/>
            <person name="Lin S."/>
            <person name="Huang Z."/>
            <person name="Tang K."/>
            <person name="Wang X."/>
        </authorList>
    </citation>
    <scope>NUCLEOTIDE SEQUENCE</scope>
    <source>
        <strain evidence="11">SCSIO W_1865</strain>
        <plasmid evidence="11">unnamed1</plasmid>
    </source>
</reference>
<dbReference type="GO" id="GO:0016810">
    <property type="term" value="F:hydrolase activity, acting on carbon-nitrogen (but not peptide) bonds"/>
    <property type="evidence" value="ECO:0007669"/>
    <property type="project" value="InterPro"/>
</dbReference>
<dbReference type="Pfam" id="PF01522">
    <property type="entry name" value="Polysacc_deac_1"/>
    <property type="match status" value="1"/>
</dbReference>
<feature type="compositionally biased region" description="Basic and acidic residues" evidence="8">
    <location>
        <begin position="9"/>
        <end position="29"/>
    </location>
</feature>
<evidence type="ECO:0000256" key="1">
    <source>
        <dbReference type="ARBA" id="ARBA00003236"/>
    </source>
</evidence>
<proteinExistence type="inferred from homology"/>
<dbReference type="InterPro" id="IPR002509">
    <property type="entry name" value="NODB_dom"/>
</dbReference>
<evidence type="ECO:0000256" key="4">
    <source>
        <dbReference type="ARBA" id="ARBA00020071"/>
    </source>
</evidence>
<gene>
    <name evidence="11" type="ORF">PL336_16960</name>
</gene>
<evidence type="ECO:0000256" key="2">
    <source>
        <dbReference type="ARBA" id="ARBA00006739"/>
    </source>
</evidence>
<evidence type="ECO:0000256" key="8">
    <source>
        <dbReference type="SAM" id="MobiDB-lite"/>
    </source>
</evidence>
<comment type="similarity">
    <text evidence="3">Belongs to the polysaccharide deacetylase family.</text>
</comment>
<evidence type="ECO:0000313" key="12">
    <source>
        <dbReference type="Proteomes" id="UP001210770"/>
    </source>
</evidence>
<evidence type="ECO:0000313" key="11">
    <source>
        <dbReference type="EMBL" id="WCE71944.1"/>
    </source>
</evidence>
<keyword evidence="11" id="KW-0614">Plasmid</keyword>
<evidence type="ECO:0000256" key="6">
    <source>
        <dbReference type="ARBA" id="ARBA00022679"/>
    </source>
</evidence>
<organism evidence="11 12">
    <name type="scientific">Sulfitobacter faviae</name>
    <dbReference type="NCBI Taxonomy" id="1775881"/>
    <lineage>
        <taxon>Bacteria</taxon>
        <taxon>Pseudomonadati</taxon>
        <taxon>Pseudomonadota</taxon>
        <taxon>Alphaproteobacteria</taxon>
        <taxon>Rhodobacterales</taxon>
        <taxon>Roseobacteraceae</taxon>
        <taxon>Sulfitobacter</taxon>
    </lineage>
</organism>
<dbReference type="PANTHER" id="PTHR43630:SF1">
    <property type="entry name" value="POLY-BETA-1,6-N-ACETYL-D-GLUCOSAMINE SYNTHASE"/>
    <property type="match status" value="1"/>
</dbReference>
<sequence>MHNIGRPKRSADKAARSERGYHETRTSRGLSDRVFLDPSHRRKTRVLFSLGTAVIGAVVWLILFAAMVGSNGGLEAALPEPISMLKEQNIWSERQRLPMEEDKEAPSLAAIELHAQQEALKYQCVSGDAPAQKQKVYAVIPAKLPWAAKSLPQSCDTLHVVLPTWFHITEAEGAAQVVGVSSGTRDPVLEYIEKSPQVDIMPLLQLDAAATRLLTTPDGSKQVTRALTNFFERPTQNEAVTGYCLDASPLVPLSSRAFSTLGQEIAAALSRQGFTSCVKLPSSTPNTLLVLANRFFDTVIVNGYQEYWIGSAPQPLADKDWFKAHVASLQEHVAPEKLVIELGTHAVDWVTGQPLPEIRSFAQTMSALAKEGGTAEFAPQAGNTRANYIDAQGLQHRVWMLDAASVQNQLLALQSQGVTAIGLSGLGYEDPGIWAVLDQTSRGMTLSGARLENVVLSDYVELFGKGPFVAPIAMPQVGRRAVQTDPTTQEVTSVSYSEMPRAGAVRLYGAGAPNKVVLTFDDGPHPQHTPAALDILRETQTPGAFFVLGNSAIAAPKLVKRILAEGHELGSHTYSHPNMGEVSASRAKVEVNSTQLLINGITGKNMRLYREPYMRSGGPITSKEVASLLPLEEAGYIIAGMDVVPRDWITQTADELADEIIRQVELNAGGVVLLHDGGGDQSQTVAALPRVISELREKGYTFTTLADLLGVSPEMLLPEGDRVTSTFGNMSFLAVGNSWSLLTIAFWTVFGIGVFRSLGLLLLAARRQRHVAPPSEHVPSVTIVIPAYNEARVIEECIRKALYSEYEDFDIIVVDDGSTDDTYEKAISFAYHPLVTVLRQPNRGKAAALNAALDESQSEILICIDADSQIAPDAVGLLAAHFKDPKVGAVAGRVVVGNRDNLLTRLQALEYITAQAVERRAKEHLNAITVVPGAIGAWRTTALMEAGIFSTETLTEDADMTMAMIRSDYQVIYEDRAVASTETPRSLSALMTQRLRWSLGMMQAGWKHLGATVERRNLGLVALPDLAIFGYLMPLIAPLADLFLVILIIEFCANFGATEPDFASVITSPLLIAYLALPALEIASAAIAFRWDPTENPRLLLLLPVQRIFYRQILYLSVIRALWRAMTGSLANWGRMTREGFQFDQAKLT</sequence>
<dbReference type="AlphaFoldDB" id="A0AAX3LTR0"/>
<dbReference type="Proteomes" id="UP001210770">
    <property type="component" value="Plasmid unnamed1"/>
</dbReference>
<name>A0AAX3LTR0_9RHOB</name>
<geneLocation type="plasmid" evidence="11 12">
    <name>unnamed1</name>
</geneLocation>
<dbReference type="InterPro" id="IPR011330">
    <property type="entry name" value="Glyco_hydro/deAcase_b/a-brl"/>
</dbReference>
<dbReference type="Pfam" id="PF00535">
    <property type="entry name" value="Glycos_transf_2"/>
    <property type="match status" value="1"/>
</dbReference>
<dbReference type="Gene3D" id="3.20.20.80">
    <property type="entry name" value="Glycosidases"/>
    <property type="match status" value="1"/>
</dbReference>
<accession>A0AAX3LTR0</accession>
<dbReference type="InterPro" id="IPR029070">
    <property type="entry name" value="Chitinase_insertion_sf"/>
</dbReference>
<dbReference type="GO" id="GO:0005975">
    <property type="term" value="P:carbohydrate metabolic process"/>
    <property type="evidence" value="ECO:0007669"/>
    <property type="project" value="InterPro"/>
</dbReference>
<comment type="function">
    <text evidence="1">Is involved in generating a small heat-stable compound (Nod), an acylated oligomer of N-acetylglucosamine, that stimulates mitosis in various plant protoplasts.</text>
</comment>
<evidence type="ECO:0000259" key="10">
    <source>
        <dbReference type="PROSITE" id="PS51677"/>
    </source>
</evidence>
<protein>
    <recommendedName>
        <fullName evidence="4">Chitooligosaccharide deacetylase</fullName>
    </recommendedName>
    <alternativeName>
        <fullName evidence="7">Nodulation protein B</fullName>
    </alternativeName>
</protein>
<dbReference type="InterPro" id="IPR001173">
    <property type="entry name" value="Glyco_trans_2-like"/>
</dbReference>
<feature type="domain" description="NodB homology" evidence="10">
    <location>
        <begin position="514"/>
        <end position="703"/>
    </location>
</feature>
<evidence type="ECO:0000256" key="5">
    <source>
        <dbReference type="ARBA" id="ARBA00022676"/>
    </source>
</evidence>
<dbReference type="SUPFAM" id="SSF88713">
    <property type="entry name" value="Glycoside hydrolase/deacetylase"/>
    <property type="match status" value="1"/>
</dbReference>
<dbReference type="Gene3D" id="3.20.20.370">
    <property type="entry name" value="Glycoside hydrolase/deacetylase"/>
    <property type="match status" value="1"/>
</dbReference>
<keyword evidence="9" id="KW-1133">Transmembrane helix</keyword>
<evidence type="ECO:0000256" key="3">
    <source>
        <dbReference type="ARBA" id="ARBA00010973"/>
    </source>
</evidence>
<dbReference type="EMBL" id="CP116424">
    <property type="protein sequence ID" value="WCE71944.1"/>
    <property type="molecule type" value="Genomic_DNA"/>
</dbReference>
<keyword evidence="5 11" id="KW-0328">Glycosyltransferase</keyword>